<evidence type="ECO:0000256" key="3">
    <source>
        <dbReference type="ARBA" id="ARBA00022692"/>
    </source>
</evidence>
<evidence type="ECO:0000313" key="8">
    <source>
        <dbReference type="Proteomes" id="UP000237846"/>
    </source>
</evidence>
<accession>A0A2T0Q6J1</accession>
<dbReference type="PROSITE" id="PS50895">
    <property type="entry name" value="SURF1"/>
    <property type="match status" value="1"/>
</dbReference>
<dbReference type="InterPro" id="IPR045214">
    <property type="entry name" value="Surf1/Surf4"/>
</dbReference>
<name>A0A2T0Q6J1_9ACTN</name>
<organism evidence="7 8">
    <name type="scientific">Allonocardiopsis opalescens</name>
    <dbReference type="NCBI Taxonomy" id="1144618"/>
    <lineage>
        <taxon>Bacteria</taxon>
        <taxon>Bacillati</taxon>
        <taxon>Actinomycetota</taxon>
        <taxon>Actinomycetes</taxon>
        <taxon>Streptosporangiales</taxon>
        <taxon>Allonocardiopsis</taxon>
    </lineage>
</organism>
<dbReference type="AlphaFoldDB" id="A0A2T0Q6J1"/>
<keyword evidence="6" id="KW-1003">Cell membrane</keyword>
<keyword evidence="5 6" id="KW-0472">Membrane</keyword>
<comment type="subcellular location">
    <subcellularLocation>
        <location evidence="6">Cell membrane</location>
        <topology evidence="6">Multi-pass membrane protein</topology>
    </subcellularLocation>
    <subcellularLocation>
        <location evidence="1">Membrane</location>
    </subcellularLocation>
</comment>
<gene>
    <name evidence="7" type="ORF">CLV72_10343</name>
</gene>
<keyword evidence="8" id="KW-1185">Reference proteome</keyword>
<evidence type="ECO:0000313" key="7">
    <source>
        <dbReference type="EMBL" id="PRX99447.1"/>
    </source>
</evidence>
<comment type="similarity">
    <text evidence="2 6">Belongs to the SURF1 family.</text>
</comment>
<reference evidence="7 8" key="1">
    <citation type="submission" date="2018-03" db="EMBL/GenBank/DDBJ databases">
        <title>Genomic Encyclopedia of Archaeal and Bacterial Type Strains, Phase II (KMG-II): from individual species to whole genera.</title>
        <authorList>
            <person name="Goeker M."/>
        </authorList>
    </citation>
    <scope>NUCLEOTIDE SEQUENCE [LARGE SCALE GENOMIC DNA]</scope>
    <source>
        <strain evidence="7 8">DSM 45601</strain>
    </source>
</reference>
<dbReference type="GO" id="GO:0005886">
    <property type="term" value="C:plasma membrane"/>
    <property type="evidence" value="ECO:0007669"/>
    <property type="project" value="UniProtKB-SubCell"/>
</dbReference>
<dbReference type="Pfam" id="PF02104">
    <property type="entry name" value="SURF1"/>
    <property type="match status" value="1"/>
</dbReference>
<dbReference type="CDD" id="cd06662">
    <property type="entry name" value="SURF1"/>
    <property type="match status" value="1"/>
</dbReference>
<evidence type="ECO:0000256" key="2">
    <source>
        <dbReference type="ARBA" id="ARBA00007165"/>
    </source>
</evidence>
<evidence type="ECO:0000256" key="6">
    <source>
        <dbReference type="RuleBase" id="RU363076"/>
    </source>
</evidence>
<dbReference type="PANTHER" id="PTHR23427">
    <property type="entry name" value="SURFEIT LOCUS PROTEIN"/>
    <property type="match status" value="1"/>
</dbReference>
<dbReference type="PANTHER" id="PTHR23427:SF2">
    <property type="entry name" value="SURFEIT LOCUS PROTEIN 1"/>
    <property type="match status" value="1"/>
</dbReference>
<keyword evidence="4 6" id="KW-1133">Transmembrane helix</keyword>
<dbReference type="InterPro" id="IPR002994">
    <property type="entry name" value="Surf1/Shy1"/>
</dbReference>
<evidence type="ECO:0000256" key="4">
    <source>
        <dbReference type="ARBA" id="ARBA00022989"/>
    </source>
</evidence>
<comment type="caution">
    <text evidence="7">The sequence shown here is derived from an EMBL/GenBank/DDBJ whole genome shotgun (WGS) entry which is preliminary data.</text>
</comment>
<evidence type="ECO:0000256" key="5">
    <source>
        <dbReference type="ARBA" id="ARBA00023136"/>
    </source>
</evidence>
<proteinExistence type="inferred from homology"/>
<sequence>MLLNRRMVGFHLLVLVLIPAFIWLGFWQYGRFEARLAYVERVEANMAAPALDVSELSAPGEPVPDPLRWHRVSATGRYDQARELYVRNRSVDSGPGMFVITPLVTADGTAVWVNRGWVANPAVATASPEVPPVPEGEVTVVGRLDRSETEAETGIRDRGGVPEGQVMLIDVPSLAEGLPYPSYGGYVTLIEQTPAETVLEPVPPPSANYGLNIAYAVQWWLFAVIAVVGWVFMVRRELAEHRAAAAAGPPPAARVGTP</sequence>
<keyword evidence="3 6" id="KW-0812">Transmembrane</keyword>
<evidence type="ECO:0000256" key="1">
    <source>
        <dbReference type="ARBA" id="ARBA00004370"/>
    </source>
</evidence>
<feature type="transmembrane region" description="Helical" evidence="6">
    <location>
        <begin position="213"/>
        <end position="233"/>
    </location>
</feature>
<dbReference type="EMBL" id="PVZC01000003">
    <property type="protein sequence ID" value="PRX99447.1"/>
    <property type="molecule type" value="Genomic_DNA"/>
</dbReference>
<dbReference type="Proteomes" id="UP000237846">
    <property type="component" value="Unassembled WGS sequence"/>
</dbReference>
<protein>
    <recommendedName>
        <fullName evidence="6">SURF1-like protein</fullName>
    </recommendedName>
</protein>
<feature type="transmembrane region" description="Helical" evidence="6">
    <location>
        <begin position="7"/>
        <end position="26"/>
    </location>
</feature>